<name>A0A8H6JSR0_9PEZI</name>
<dbReference type="Proteomes" id="UP000652219">
    <property type="component" value="Unassembled WGS sequence"/>
</dbReference>
<feature type="region of interest" description="Disordered" evidence="1">
    <location>
        <begin position="51"/>
        <end position="84"/>
    </location>
</feature>
<reference evidence="2 3" key="1">
    <citation type="journal article" date="2020" name="Phytopathology">
        <title>Genome Sequence Resources of Colletotrichum truncatum, C. plurivorum, C. musicola, and C. sojae: Four Species Pathogenic to Soybean (Glycine max).</title>
        <authorList>
            <person name="Rogerio F."/>
            <person name="Boufleur T.R."/>
            <person name="Ciampi-Guillardi M."/>
            <person name="Sukno S.A."/>
            <person name="Thon M.R."/>
            <person name="Massola Junior N.S."/>
            <person name="Baroncelli R."/>
        </authorList>
    </citation>
    <scope>NUCLEOTIDE SEQUENCE [LARGE SCALE GENOMIC DNA]</scope>
    <source>
        <strain evidence="2 3">LFN0009</strain>
    </source>
</reference>
<keyword evidence="3" id="KW-1185">Reference proteome</keyword>
<comment type="caution">
    <text evidence="2">The sequence shown here is derived from an EMBL/GenBank/DDBJ whole genome shotgun (WGS) entry which is preliminary data.</text>
</comment>
<protein>
    <submittedName>
        <fullName evidence="2">Uncharacterized protein</fullName>
    </submittedName>
</protein>
<proteinExistence type="predicted"/>
<feature type="region of interest" description="Disordered" evidence="1">
    <location>
        <begin position="1"/>
        <end position="39"/>
    </location>
</feature>
<organism evidence="2 3">
    <name type="scientific">Colletotrichum sojae</name>
    <dbReference type="NCBI Taxonomy" id="2175907"/>
    <lineage>
        <taxon>Eukaryota</taxon>
        <taxon>Fungi</taxon>
        <taxon>Dikarya</taxon>
        <taxon>Ascomycota</taxon>
        <taxon>Pezizomycotina</taxon>
        <taxon>Sordariomycetes</taxon>
        <taxon>Hypocreomycetidae</taxon>
        <taxon>Glomerellales</taxon>
        <taxon>Glomerellaceae</taxon>
        <taxon>Colletotrichum</taxon>
        <taxon>Colletotrichum orchidearum species complex</taxon>
    </lineage>
</organism>
<evidence type="ECO:0000313" key="2">
    <source>
        <dbReference type="EMBL" id="KAF6818151.1"/>
    </source>
</evidence>
<accession>A0A8H6JSR0</accession>
<gene>
    <name evidence="2" type="ORF">CSOJ01_02032</name>
</gene>
<dbReference type="EMBL" id="WIGN01000017">
    <property type="protein sequence ID" value="KAF6818151.1"/>
    <property type="molecule type" value="Genomic_DNA"/>
</dbReference>
<feature type="compositionally biased region" description="Polar residues" evidence="1">
    <location>
        <begin position="26"/>
        <end position="37"/>
    </location>
</feature>
<dbReference type="AlphaFoldDB" id="A0A8H6JSR0"/>
<evidence type="ECO:0000256" key="1">
    <source>
        <dbReference type="SAM" id="MobiDB-lite"/>
    </source>
</evidence>
<sequence>MRPSIIHPSIQIRTRPQPPSLPPHDANTSRSGPSSVHPSILLYSDQWRGHLTGTYRQPHRNSPSDRSPLNPPHYLQRHGSQMKTPVVRPVAGASRISILDAVAAEKLFDSGSRADQPLAASLHRGYAANWSRADDHYRNPQHIIINI</sequence>
<evidence type="ECO:0000313" key="3">
    <source>
        <dbReference type="Proteomes" id="UP000652219"/>
    </source>
</evidence>